<keyword evidence="4" id="KW-1185">Reference proteome</keyword>
<dbReference type="RefSeq" id="WP_249285211.1">
    <property type="nucleotide sequence ID" value="NZ_JACRSO010000003.1"/>
</dbReference>
<sequence length="572" mass="67619">MAFDAQQKKVNDVLSGDVRYVIPRYQRKYVWQEKQWRELFDDIKYCLDVSNEYKEKGQEIEWTHFLGSFVFERSGKDLIVIDGQQRLTTITLMLCAICTLFNEIGEEPRFRGVTKYIIGTDDMGAAYARVDNQDLDNFQFIVAESTEYNSLQSKPKLFSGAYMVNSPQDNVNVKQCFFFFYNQFQELIHHSKNPAAELGNIKDKIMGLDVIDIRASNQQESYNIFEILNARGVDLKQHELIKNYIFKYIHPRANIDTAKMKWNSMEAKLYISRRSTLDSFFTHYVSHRFEKPNKDNTEFRIVKQFCDRQHMGDFLDDLYEKASFYRMFYFPDECDNPIIKESLQFFLSNNHRQFRPLFLSVISAYKRHKITESDAEKFFVFIRNFYLGYGVVCNGKSNTIEDMVYQYARKIENEDAITALNELKLKLYQYYPDYNTFEANFILLGWSHRVKSYKTLSRKKEVQYILSGIEEHHLASNQELTVHKFSIEHIANDDGSETHCKIGNLLMLAELINGGAADKTYTEKIPYYKRSNFVSTRKFVERYGELEEWSESNIIERGKYMAKLAYDVIWKF</sequence>
<dbReference type="PANTHER" id="PTHR35149">
    <property type="entry name" value="SLL5132 PROTEIN"/>
    <property type="match status" value="1"/>
</dbReference>
<dbReference type="InterPro" id="IPR011089">
    <property type="entry name" value="GmrSD_C"/>
</dbReference>
<protein>
    <submittedName>
        <fullName evidence="3">DUF262 domain-containing protein</fullName>
    </submittedName>
</protein>
<gene>
    <name evidence="3" type="ORF">H8699_07940</name>
</gene>
<name>A0A926HNP1_9FIRM</name>
<accession>A0A926HNP1</accession>
<reference evidence="3" key="1">
    <citation type="submission" date="2020-08" db="EMBL/GenBank/DDBJ databases">
        <title>Genome public.</title>
        <authorList>
            <person name="Liu C."/>
            <person name="Sun Q."/>
        </authorList>
    </citation>
    <scope>NUCLEOTIDE SEQUENCE</scope>
    <source>
        <strain evidence="3">NSJ-44</strain>
    </source>
</reference>
<feature type="domain" description="GmrSD restriction endonucleases C-terminal" evidence="2">
    <location>
        <begin position="453"/>
        <end position="563"/>
    </location>
</feature>
<comment type="caution">
    <text evidence="3">The sequence shown here is derived from an EMBL/GenBank/DDBJ whole genome shotgun (WGS) entry which is preliminary data.</text>
</comment>
<evidence type="ECO:0000259" key="1">
    <source>
        <dbReference type="Pfam" id="PF03235"/>
    </source>
</evidence>
<dbReference type="InterPro" id="IPR004919">
    <property type="entry name" value="GmrSD_N"/>
</dbReference>
<dbReference type="AlphaFoldDB" id="A0A926HNP1"/>
<dbReference type="Proteomes" id="UP000654279">
    <property type="component" value="Unassembled WGS sequence"/>
</dbReference>
<dbReference type="EMBL" id="JACRSO010000003">
    <property type="protein sequence ID" value="MBC8529356.1"/>
    <property type="molecule type" value="Genomic_DNA"/>
</dbReference>
<dbReference type="Pfam" id="PF03235">
    <property type="entry name" value="GmrSD_N"/>
    <property type="match status" value="1"/>
</dbReference>
<proteinExistence type="predicted"/>
<evidence type="ECO:0000259" key="2">
    <source>
        <dbReference type="Pfam" id="PF07510"/>
    </source>
</evidence>
<feature type="domain" description="GmrSD restriction endonucleases N-terminal" evidence="1">
    <location>
        <begin position="11"/>
        <end position="246"/>
    </location>
</feature>
<dbReference type="Pfam" id="PF07510">
    <property type="entry name" value="GmrSD_C"/>
    <property type="match status" value="1"/>
</dbReference>
<dbReference type="PANTHER" id="PTHR35149:SF2">
    <property type="entry name" value="DUF262 DOMAIN-CONTAINING PROTEIN"/>
    <property type="match status" value="1"/>
</dbReference>
<evidence type="ECO:0000313" key="4">
    <source>
        <dbReference type="Proteomes" id="UP000654279"/>
    </source>
</evidence>
<organism evidence="3 4">
    <name type="scientific">Luoshenia tenuis</name>
    <dbReference type="NCBI Taxonomy" id="2763654"/>
    <lineage>
        <taxon>Bacteria</taxon>
        <taxon>Bacillati</taxon>
        <taxon>Bacillota</taxon>
        <taxon>Clostridia</taxon>
        <taxon>Christensenellales</taxon>
        <taxon>Christensenellaceae</taxon>
        <taxon>Luoshenia</taxon>
    </lineage>
</organism>
<evidence type="ECO:0000313" key="3">
    <source>
        <dbReference type="EMBL" id="MBC8529356.1"/>
    </source>
</evidence>